<protein>
    <submittedName>
        <fullName evidence="2">Uncharacterized protein</fullName>
    </submittedName>
</protein>
<dbReference type="EMBL" id="FQUQ01000006">
    <property type="protein sequence ID" value="SHG59428.1"/>
    <property type="molecule type" value="Genomic_DNA"/>
</dbReference>
<dbReference type="InterPro" id="IPR058087">
    <property type="entry name" value="XAC2610_dom"/>
</dbReference>
<keyword evidence="1" id="KW-1133">Transmembrane helix</keyword>
<dbReference type="Proteomes" id="UP000184287">
    <property type="component" value="Unassembled WGS sequence"/>
</dbReference>
<keyword evidence="1" id="KW-0812">Transmembrane</keyword>
<dbReference type="STRING" id="288992.SAMN04488522_106192"/>
<accession>A0A1M5L337</accession>
<dbReference type="OrthoDB" id="672290at2"/>
<keyword evidence="1" id="KW-0472">Membrane</keyword>
<dbReference type="AlphaFoldDB" id="A0A1M5L337"/>
<keyword evidence="3" id="KW-1185">Reference proteome</keyword>
<evidence type="ECO:0000313" key="3">
    <source>
        <dbReference type="Proteomes" id="UP000184287"/>
    </source>
</evidence>
<reference evidence="3" key="1">
    <citation type="submission" date="2016-11" db="EMBL/GenBank/DDBJ databases">
        <authorList>
            <person name="Varghese N."/>
            <person name="Submissions S."/>
        </authorList>
    </citation>
    <scope>NUCLEOTIDE SEQUENCE [LARGE SCALE GENOMIC DNA]</scope>
    <source>
        <strain evidence="3">DSM 16990</strain>
    </source>
</reference>
<evidence type="ECO:0000256" key="1">
    <source>
        <dbReference type="SAM" id="Phobius"/>
    </source>
</evidence>
<organism evidence="2 3">
    <name type="scientific">Pedobacter caeni</name>
    <dbReference type="NCBI Taxonomy" id="288992"/>
    <lineage>
        <taxon>Bacteria</taxon>
        <taxon>Pseudomonadati</taxon>
        <taxon>Bacteroidota</taxon>
        <taxon>Sphingobacteriia</taxon>
        <taxon>Sphingobacteriales</taxon>
        <taxon>Sphingobacteriaceae</taxon>
        <taxon>Pedobacter</taxon>
    </lineage>
</organism>
<evidence type="ECO:0000313" key="2">
    <source>
        <dbReference type="EMBL" id="SHG59428.1"/>
    </source>
</evidence>
<proteinExistence type="predicted"/>
<feature type="transmembrane region" description="Helical" evidence="1">
    <location>
        <begin position="12"/>
        <end position="29"/>
    </location>
</feature>
<dbReference type="RefSeq" id="WP_073236235.1">
    <property type="nucleotide sequence ID" value="NZ_FQUQ01000006.1"/>
</dbReference>
<gene>
    <name evidence="2" type="ORF">SAMN04488522_106192</name>
</gene>
<sequence>MLIPKCNPQVFFLKIIPLFLFLILINAGLKAQVKTGIYKVDYQTDASFLNTYFRPYNAQNTNKGFNIKTYYNYRYKQLLDTANGVEYVVVINKEDPDNKEYYSVQMVWLNKYRPDNFHISYSDSLARKFVGMELYIGKQRNYWNPVRPYFNDGFIWNQAFDHYSSDRDYRYRLSDSNFYSGKDLFILKSKKFELITDSVKVDSNTYHSNPLGDSGYTTANRYLSYEQAFTSFKLKAQKNYQSFLHLPVQVKFYTGPLGSSQFKMFPAGDFIALTKETDEWYWGEHISVDGQVTAGRIYIDDLSVGKTKPQIINGLNFRIKYSLFPEDQTFPEGLGVILGIKIYQGKRLVQVIKEPGLVSDTVQLIPTADANFDGYPDLQIYSHSGGAGPNYGNNYYLYNPKTMQFDYHAQLSDLSQPNIDQKSKTISAAWRNGAGNYGAEKYKWINKKLNMVEYYEIRYLDGDQIEETHHKMIRGKMIKRKRIVKEEELQHPF</sequence>
<dbReference type="NCBIfam" id="NF047539">
    <property type="entry name" value="XAC2610_fam"/>
    <property type="match status" value="1"/>
</dbReference>
<name>A0A1M5L337_9SPHI</name>